<dbReference type="Proteomes" id="UP001500187">
    <property type="component" value="Unassembled WGS sequence"/>
</dbReference>
<dbReference type="EMBL" id="BAABKP010000001">
    <property type="protein sequence ID" value="GAA4790566.1"/>
    <property type="molecule type" value="Genomic_DNA"/>
</dbReference>
<dbReference type="InterPro" id="IPR003593">
    <property type="entry name" value="AAA+_ATPase"/>
</dbReference>
<dbReference type="Pfam" id="PF00005">
    <property type="entry name" value="ABC_tran"/>
    <property type="match status" value="1"/>
</dbReference>
<keyword evidence="3" id="KW-0547">Nucleotide-binding</keyword>
<protein>
    <submittedName>
        <fullName evidence="7">ABC transporter ATP-binding protein</fullName>
    </submittedName>
</protein>
<organism evidence="7 8">
    <name type="scientific">Rothia endophytica</name>
    <dbReference type="NCBI Taxonomy" id="1324766"/>
    <lineage>
        <taxon>Bacteria</taxon>
        <taxon>Bacillati</taxon>
        <taxon>Actinomycetota</taxon>
        <taxon>Actinomycetes</taxon>
        <taxon>Micrococcales</taxon>
        <taxon>Micrococcaceae</taxon>
        <taxon>Rothia</taxon>
    </lineage>
</organism>
<dbReference type="PANTHER" id="PTHR42711:SF17">
    <property type="entry name" value="ABC TRANSPORTER ATP-BINDING PROTEIN"/>
    <property type="match status" value="1"/>
</dbReference>
<feature type="domain" description="ABC transporter" evidence="6">
    <location>
        <begin position="5"/>
        <end position="232"/>
    </location>
</feature>
<dbReference type="InterPro" id="IPR027417">
    <property type="entry name" value="P-loop_NTPase"/>
</dbReference>
<evidence type="ECO:0000256" key="2">
    <source>
        <dbReference type="ARBA" id="ARBA00022448"/>
    </source>
</evidence>
<dbReference type="SUPFAM" id="SSF52540">
    <property type="entry name" value="P-loop containing nucleoside triphosphate hydrolases"/>
    <property type="match status" value="1"/>
</dbReference>
<dbReference type="InterPro" id="IPR003439">
    <property type="entry name" value="ABC_transporter-like_ATP-bd"/>
</dbReference>
<dbReference type="RefSeq" id="WP_345444503.1">
    <property type="nucleotide sequence ID" value="NZ_BAABKP010000001.1"/>
</dbReference>
<comment type="caution">
    <text evidence="7">The sequence shown here is derived from an EMBL/GenBank/DDBJ whole genome shotgun (WGS) entry which is preliminary data.</text>
</comment>
<dbReference type="Gene3D" id="3.40.50.300">
    <property type="entry name" value="P-loop containing nucleotide triphosphate hydrolases"/>
    <property type="match status" value="1"/>
</dbReference>
<keyword evidence="2" id="KW-0813">Transport</keyword>
<keyword evidence="5" id="KW-0046">Antibiotic resistance</keyword>
<evidence type="ECO:0000256" key="1">
    <source>
        <dbReference type="ARBA" id="ARBA00004202"/>
    </source>
</evidence>
<keyword evidence="8" id="KW-1185">Reference proteome</keyword>
<dbReference type="InterPro" id="IPR017871">
    <property type="entry name" value="ABC_transporter-like_CS"/>
</dbReference>
<sequence>MNTAIEILSVNKTFRTRTATVEAVKDVSFSVQTGEIVALLGENGAGKSTLIDMLLGLTEPTSGTVKLWGSSPSQAVADGRVSAVLQTGGLLTDLSVRDQVAMVAATYPSRPDVDAALEAAGISHIARRKISKCSGGQQQKVKFAIALLGNPDLLFLDEPTAGMDVNAREQFWESMRVQATAGKTILFATHYLEEAQEFAQRIVVLAGGQLIMDGTPQTIRDHAGTRAISFTLDAPTLHLPQEQARDWGVSNYTVNQTTHSLHCHNAEAFTLHLLQNHSVTNLEIIAPSLAEAFTQLTTHTTGEKI</sequence>
<dbReference type="CDD" id="cd03230">
    <property type="entry name" value="ABC_DR_subfamily_A"/>
    <property type="match status" value="1"/>
</dbReference>
<dbReference type="PROSITE" id="PS50893">
    <property type="entry name" value="ABC_TRANSPORTER_2"/>
    <property type="match status" value="1"/>
</dbReference>
<name>A0ABP9B702_9MICC</name>
<dbReference type="PROSITE" id="PS00211">
    <property type="entry name" value="ABC_TRANSPORTER_1"/>
    <property type="match status" value="1"/>
</dbReference>
<evidence type="ECO:0000313" key="8">
    <source>
        <dbReference type="Proteomes" id="UP001500187"/>
    </source>
</evidence>
<evidence type="ECO:0000256" key="5">
    <source>
        <dbReference type="ARBA" id="ARBA00023251"/>
    </source>
</evidence>
<evidence type="ECO:0000313" key="7">
    <source>
        <dbReference type="EMBL" id="GAA4790566.1"/>
    </source>
</evidence>
<dbReference type="PANTHER" id="PTHR42711">
    <property type="entry name" value="ABC TRANSPORTER ATP-BINDING PROTEIN"/>
    <property type="match status" value="1"/>
</dbReference>
<evidence type="ECO:0000256" key="4">
    <source>
        <dbReference type="ARBA" id="ARBA00022840"/>
    </source>
</evidence>
<accession>A0ABP9B702</accession>
<evidence type="ECO:0000259" key="6">
    <source>
        <dbReference type="PROSITE" id="PS50893"/>
    </source>
</evidence>
<keyword evidence="4 7" id="KW-0067">ATP-binding</keyword>
<proteinExistence type="predicted"/>
<evidence type="ECO:0000256" key="3">
    <source>
        <dbReference type="ARBA" id="ARBA00022741"/>
    </source>
</evidence>
<gene>
    <name evidence="7" type="ORF">GCM10023352_05730</name>
</gene>
<dbReference type="InterPro" id="IPR050763">
    <property type="entry name" value="ABC_transporter_ATP-binding"/>
</dbReference>
<dbReference type="SMART" id="SM00382">
    <property type="entry name" value="AAA"/>
    <property type="match status" value="1"/>
</dbReference>
<reference evidence="8" key="1">
    <citation type="journal article" date="2019" name="Int. J. Syst. Evol. Microbiol.">
        <title>The Global Catalogue of Microorganisms (GCM) 10K type strain sequencing project: providing services to taxonomists for standard genome sequencing and annotation.</title>
        <authorList>
            <consortium name="The Broad Institute Genomics Platform"/>
            <consortium name="The Broad Institute Genome Sequencing Center for Infectious Disease"/>
            <person name="Wu L."/>
            <person name="Ma J."/>
        </authorList>
    </citation>
    <scope>NUCLEOTIDE SEQUENCE [LARGE SCALE GENOMIC DNA]</scope>
    <source>
        <strain evidence="8">JCM 18541</strain>
    </source>
</reference>
<comment type="subcellular location">
    <subcellularLocation>
        <location evidence="1">Cell membrane</location>
        <topology evidence="1">Peripheral membrane protein</topology>
    </subcellularLocation>
</comment>
<dbReference type="GO" id="GO:0005524">
    <property type="term" value="F:ATP binding"/>
    <property type="evidence" value="ECO:0007669"/>
    <property type="project" value="UniProtKB-KW"/>
</dbReference>